<feature type="compositionally biased region" description="Polar residues" evidence="1">
    <location>
        <begin position="43"/>
        <end position="62"/>
    </location>
</feature>
<dbReference type="Proteomes" id="UP000784294">
    <property type="component" value="Unassembled WGS sequence"/>
</dbReference>
<evidence type="ECO:0000256" key="1">
    <source>
        <dbReference type="SAM" id="MobiDB-lite"/>
    </source>
</evidence>
<dbReference type="OrthoDB" id="429991at2759"/>
<dbReference type="InterPro" id="IPR010736">
    <property type="entry name" value="SHIPPO-rpt"/>
</dbReference>
<feature type="region of interest" description="Disordered" evidence="1">
    <location>
        <begin position="32"/>
        <end position="107"/>
    </location>
</feature>
<evidence type="ECO:0000313" key="3">
    <source>
        <dbReference type="Proteomes" id="UP000784294"/>
    </source>
</evidence>
<evidence type="ECO:0000313" key="2">
    <source>
        <dbReference type="EMBL" id="VEL27443.1"/>
    </source>
</evidence>
<protein>
    <submittedName>
        <fullName evidence="2">Uncharacterized protein</fullName>
    </submittedName>
</protein>
<reference evidence="2" key="1">
    <citation type="submission" date="2018-11" db="EMBL/GenBank/DDBJ databases">
        <authorList>
            <consortium name="Pathogen Informatics"/>
        </authorList>
    </citation>
    <scope>NUCLEOTIDE SEQUENCE</scope>
</reference>
<dbReference type="Pfam" id="PF07004">
    <property type="entry name" value="SHIPPO-rpt"/>
    <property type="match status" value="1"/>
</dbReference>
<dbReference type="AlphaFoldDB" id="A0A448X3Y6"/>
<dbReference type="EMBL" id="CAAALY010087305">
    <property type="protein sequence ID" value="VEL27443.1"/>
    <property type="molecule type" value="Genomic_DNA"/>
</dbReference>
<keyword evidence="3" id="KW-1185">Reference proteome</keyword>
<gene>
    <name evidence="2" type="ORF">PXEA_LOCUS20883</name>
</gene>
<proteinExistence type="predicted"/>
<sequence length="142" mass="15091">MVYAYTKPRGPIAAMYNSPGPVYLLPPLLGSSSHSHKHDPRSTHPTAPSWTLGSRLAASQTTGGEGPGPVYSVPGGLTRYGDASEHRATSIFSRPPEIKPLETPGPNAYNIDPASKLVFSMTPAFSCSGRLDGRTSDEVPRE</sequence>
<comment type="caution">
    <text evidence="2">The sequence shown here is derived from an EMBL/GenBank/DDBJ whole genome shotgun (WGS) entry which is preliminary data.</text>
</comment>
<accession>A0A448X3Y6</accession>
<organism evidence="2 3">
    <name type="scientific">Protopolystoma xenopodis</name>
    <dbReference type="NCBI Taxonomy" id="117903"/>
    <lineage>
        <taxon>Eukaryota</taxon>
        <taxon>Metazoa</taxon>
        <taxon>Spiralia</taxon>
        <taxon>Lophotrochozoa</taxon>
        <taxon>Platyhelminthes</taxon>
        <taxon>Monogenea</taxon>
        <taxon>Polyopisthocotylea</taxon>
        <taxon>Polystomatidea</taxon>
        <taxon>Polystomatidae</taxon>
        <taxon>Protopolystoma</taxon>
    </lineage>
</organism>
<name>A0A448X3Y6_9PLAT</name>